<feature type="compositionally biased region" description="Basic and acidic residues" evidence="1">
    <location>
        <begin position="27"/>
        <end position="41"/>
    </location>
</feature>
<keyword evidence="3" id="KW-1185">Reference proteome</keyword>
<accession>A0A835CPN0</accession>
<dbReference type="Proteomes" id="UP000639338">
    <property type="component" value="Unassembled WGS sequence"/>
</dbReference>
<evidence type="ECO:0000313" key="2">
    <source>
        <dbReference type="EMBL" id="KAF7992054.1"/>
    </source>
</evidence>
<feature type="region of interest" description="Disordered" evidence="1">
    <location>
        <begin position="27"/>
        <end position="59"/>
    </location>
</feature>
<protein>
    <submittedName>
        <fullName evidence="2">Uncharacterized protein</fullName>
    </submittedName>
</protein>
<proteinExistence type="predicted"/>
<evidence type="ECO:0000313" key="3">
    <source>
        <dbReference type="Proteomes" id="UP000639338"/>
    </source>
</evidence>
<feature type="compositionally biased region" description="Basic residues" evidence="1">
    <location>
        <begin position="214"/>
        <end position="224"/>
    </location>
</feature>
<reference evidence="2 3" key="1">
    <citation type="submission" date="2020-08" db="EMBL/GenBank/DDBJ databases">
        <title>Aphidius gifuensis genome sequencing and assembly.</title>
        <authorList>
            <person name="Du Z."/>
        </authorList>
    </citation>
    <scope>NUCLEOTIDE SEQUENCE [LARGE SCALE GENOMIC DNA]</scope>
    <source>
        <strain evidence="2">YNYX2018</strain>
        <tissue evidence="2">Adults</tissue>
    </source>
</reference>
<gene>
    <name evidence="2" type="ORF">HCN44_001379</name>
</gene>
<feature type="region of interest" description="Disordered" evidence="1">
    <location>
        <begin position="95"/>
        <end position="155"/>
    </location>
</feature>
<organism evidence="2 3">
    <name type="scientific">Aphidius gifuensis</name>
    <name type="common">Parasitoid wasp</name>
    <dbReference type="NCBI Taxonomy" id="684658"/>
    <lineage>
        <taxon>Eukaryota</taxon>
        <taxon>Metazoa</taxon>
        <taxon>Ecdysozoa</taxon>
        <taxon>Arthropoda</taxon>
        <taxon>Hexapoda</taxon>
        <taxon>Insecta</taxon>
        <taxon>Pterygota</taxon>
        <taxon>Neoptera</taxon>
        <taxon>Endopterygota</taxon>
        <taxon>Hymenoptera</taxon>
        <taxon>Apocrita</taxon>
        <taxon>Ichneumonoidea</taxon>
        <taxon>Braconidae</taxon>
        <taxon>Aphidiinae</taxon>
        <taxon>Aphidius</taxon>
    </lineage>
</organism>
<evidence type="ECO:0000256" key="1">
    <source>
        <dbReference type="SAM" id="MobiDB-lite"/>
    </source>
</evidence>
<name>A0A835CPN0_APHGI</name>
<comment type="caution">
    <text evidence="2">The sequence shown here is derived from an EMBL/GenBank/DDBJ whole genome shotgun (WGS) entry which is preliminary data.</text>
</comment>
<dbReference type="OrthoDB" id="7685821at2759"/>
<sequence>MSVCHPKCAKANQRKLDYEKKLQAEKKLQRETDHHYHDKTIRKQLTYSSSYSSSVDEQKNRQFKFDKLGTSEYQSDSNSNESIVLSHVILPDETSVTPVPSFTKKRHHNLLSEKTPKCTPQDVKKASSSKKKSPKHTKLSSKNPSPDNPRNDKTYDRISAGISLLVSDQSHHSEHNTDTTTGTTKYFDGYILANDSYDNEQDNFKYSSPSIKVNNKKNVVKSNKKHQDDDDDDDRSSQDNSSHYPSCPSLYENDNSTSAKDNKTNIKNKKSPREILFEQVKHKKEVEFVNHIGDWRCFDDLCFCSLKCTTNIFKDKFVKKIVTSAVFCCLGIRLCRELDSWYIPF</sequence>
<feature type="compositionally biased region" description="Basic residues" evidence="1">
    <location>
        <begin position="127"/>
        <end position="139"/>
    </location>
</feature>
<dbReference type="AlphaFoldDB" id="A0A835CPN0"/>
<feature type="region of interest" description="Disordered" evidence="1">
    <location>
        <begin position="203"/>
        <end position="265"/>
    </location>
</feature>
<dbReference type="EMBL" id="JACMRX010000003">
    <property type="protein sequence ID" value="KAF7992054.1"/>
    <property type="molecule type" value="Genomic_DNA"/>
</dbReference>